<evidence type="ECO:0000256" key="1">
    <source>
        <dbReference type="ARBA" id="ARBA00004141"/>
    </source>
</evidence>
<dbReference type="InterPro" id="IPR052337">
    <property type="entry name" value="SAT4-like"/>
</dbReference>
<keyword evidence="4 6" id="KW-0472">Membrane</keyword>
<dbReference type="AlphaFoldDB" id="A0A2T5LRU1"/>
<dbReference type="GO" id="GO:0016020">
    <property type="term" value="C:membrane"/>
    <property type="evidence" value="ECO:0007669"/>
    <property type="project" value="UniProtKB-SubCell"/>
</dbReference>
<dbReference type="RefSeq" id="XP_040750394.1">
    <property type="nucleotide sequence ID" value="XM_040892885.1"/>
</dbReference>
<proteinExistence type="inferred from homology"/>
<sequence length="289" mass="32392">MRNQDYSGRGLTVLVFSDVIMFLAIIAVLMRLFSRYFILRTLGVDDWFALAALVVSIGMVLAINLGVKYGTGKHDADNNINTAILGKIRLAIQILYIFSSGLIKITILMLYYRLFHRLRIWVIITIAFVVVMSIAFTFVAVFQCEPVGRFWTTYHGVNCNCILTLVFWCIVAVIFLVSNLWITILPLKTILGLHLAWDKKITVITFLGSTGFITCVSAAVRLAYVVVLYKHHDYSRNSIPVYLCSVIEICVALIASSIPSLRSGFPKSMDRLNSWRQKASDPGSSSCTV</sequence>
<evidence type="ECO:0000256" key="6">
    <source>
        <dbReference type="SAM" id="Phobius"/>
    </source>
</evidence>
<dbReference type="VEuPathDB" id="FungiDB:P175DRAFT_0341895"/>
<keyword evidence="3 6" id="KW-1133">Transmembrane helix</keyword>
<organism evidence="8 9">
    <name type="scientific">Aspergillus ochraceoroseus IBT 24754</name>
    <dbReference type="NCBI Taxonomy" id="1392256"/>
    <lineage>
        <taxon>Eukaryota</taxon>
        <taxon>Fungi</taxon>
        <taxon>Dikarya</taxon>
        <taxon>Ascomycota</taxon>
        <taxon>Pezizomycotina</taxon>
        <taxon>Eurotiomycetes</taxon>
        <taxon>Eurotiomycetidae</taxon>
        <taxon>Eurotiales</taxon>
        <taxon>Aspergillaceae</taxon>
        <taxon>Aspergillus</taxon>
        <taxon>Aspergillus subgen. Nidulantes</taxon>
    </lineage>
</organism>
<dbReference type="PANTHER" id="PTHR33048">
    <property type="entry name" value="PTH11-LIKE INTEGRAL MEMBRANE PROTEIN (AFU_ORTHOLOGUE AFUA_5G11245)"/>
    <property type="match status" value="1"/>
</dbReference>
<dbReference type="PANTHER" id="PTHR33048:SF47">
    <property type="entry name" value="INTEGRAL MEMBRANE PROTEIN-RELATED"/>
    <property type="match status" value="1"/>
</dbReference>
<feature type="transmembrane region" description="Helical" evidence="6">
    <location>
        <begin position="162"/>
        <end position="182"/>
    </location>
</feature>
<evidence type="ECO:0000256" key="2">
    <source>
        <dbReference type="ARBA" id="ARBA00022692"/>
    </source>
</evidence>
<name>A0A2T5LRU1_9EURO</name>
<comment type="caution">
    <text evidence="8">The sequence shown here is derived from an EMBL/GenBank/DDBJ whole genome shotgun (WGS) entry which is preliminary data.</text>
</comment>
<dbReference type="GeneID" id="63809767"/>
<protein>
    <recommendedName>
        <fullName evidence="7">Rhodopsin domain-containing protein</fullName>
    </recommendedName>
</protein>
<reference evidence="8 9" key="1">
    <citation type="journal article" date="2018" name="Proc. Natl. Acad. Sci. U.S.A.">
        <title>Linking secondary metabolites to gene clusters through genome sequencing of six diverse Aspergillus species.</title>
        <authorList>
            <person name="Kaerboelling I."/>
            <person name="Vesth T.C."/>
            <person name="Frisvad J.C."/>
            <person name="Nybo J.L."/>
            <person name="Theobald S."/>
            <person name="Kuo A."/>
            <person name="Bowyer P."/>
            <person name="Matsuda Y."/>
            <person name="Mondo S."/>
            <person name="Lyhne E.K."/>
            <person name="Kogle M.E."/>
            <person name="Clum A."/>
            <person name="Lipzen A."/>
            <person name="Salamov A."/>
            <person name="Ngan C.Y."/>
            <person name="Daum C."/>
            <person name="Chiniquy J."/>
            <person name="Barry K."/>
            <person name="LaButti K."/>
            <person name="Haridas S."/>
            <person name="Simmons B.A."/>
            <person name="Magnuson J.K."/>
            <person name="Mortensen U.H."/>
            <person name="Larsen T.O."/>
            <person name="Grigoriev I.V."/>
            <person name="Baker S.E."/>
            <person name="Andersen M.R."/>
        </authorList>
    </citation>
    <scope>NUCLEOTIDE SEQUENCE [LARGE SCALE GENOMIC DNA]</scope>
    <source>
        <strain evidence="8 9">IBT 24754</strain>
    </source>
</reference>
<keyword evidence="2 6" id="KW-0812">Transmembrane</keyword>
<feature type="transmembrane region" description="Helical" evidence="6">
    <location>
        <begin position="90"/>
        <end position="111"/>
    </location>
</feature>
<feature type="transmembrane region" description="Helical" evidence="6">
    <location>
        <begin position="239"/>
        <end position="261"/>
    </location>
</feature>
<feature type="transmembrane region" description="Helical" evidence="6">
    <location>
        <begin position="118"/>
        <end position="142"/>
    </location>
</feature>
<evidence type="ECO:0000313" key="8">
    <source>
        <dbReference type="EMBL" id="PTU19002.1"/>
    </source>
</evidence>
<evidence type="ECO:0000256" key="5">
    <source>
        <dbReference type="ARBA" id="ARBA00038359"/>
    </source>
</evidence>
<comment type="subcellular location">
    <subcellularLocation>
        <location evidence="1">Membrane</location>
        <topology evidence="1">Multi-pass membrane protein</topology>
    </subcellularLocation>
</comment>
<feature type="transmembrane region" description="Helical" evidence="6">
    <location>
        <begin position="203"/>
        <end position="227"/>
    </location>
</feature>
<evidence type="ECO:0000313" key="9">
    <source>
        <dbReference type="Proteomes" id="UP000244073"/>
    </source>
</evidence>
<feature type="domain" description="Rhodopsin" evidence="7">
    <location>
        <begin position="30"/>
        <end position="263"/>
    </location>
</feature>
<dbReference type="EMBL" id="MSFN02000007">
    <property type="protein sequence ID" value="PTU19002.1"/>
    <property type="molecule type" value="Genomic_DNA"/>
</dbReference>
<feature type="transmembrane region" description="Helical" evidence="6">
    <location>
        <begin position="46"/>
        <end position="70"/>
    </location>
</feature>
<feature type="transmembrane region" description="Helical" evidence="6">
    <location>
        <begin position="12"/>
        <end position="34"/>
    </location>
</feature>
<dbReference type="InterPro" id="IPR049326">
    <property type="entry name" value="Rhodopsin_dom_fungi"/>
</dbReference>
<comment type="similarity">
    <text evidence="5">Belongs to the SAT4 family.</text>
</comment>
<evidence type="ECO:0000259" key="7">
    <source>
        <dbReference type="Pfam" id="PF20684"/>
    </source>
</evidence>
<dbReference type="Proteomes" id="UP000244073">
    <property type="component" value="Unassembled WGS sequence"/>
</dbReference>
<dbReference type="Pfam" id="PF20684">
    <property type="entry name" value="Fung_rhodopsin"/>
    <property type="match status" value="1"/>
</dbReference>
<accession>A0A2T5LRU1</accession>
<gene>
    <name evidence="8" type="ORF">P175DRAFT_0341895</name>
</gene>
<dbReference type="OrthoDB" id="444631at2759"/>
<evidence type="ECO:0000256" key="4">
    <source>
        <dbReference type="ARBA" id="ARBA00023136"/>
    </source>
</evidence>
<evidence type="ECO:0000256" key="3">
    <source>
        <dbReference type="ARBA" id="ARBA00022989"/>
    </source>
</evidence>